<organism evidence="1 2">
    <name type="scientific">Arachis hypogaea</name>
    <name type="common">Peanut</name>
    <dbReference type="NCBI Taxonomy" id="3818"/>
    <lineage>
        <taxon>Eukaryota</taxon>
        <taxon>Viridiplantae</taxon>
        <taxon>Streptophyta</taxon>
        <taxon>Embryophyta</taxon>
        <taxon>Tracheophyta</taxon>
        <taxon>Spermatophyta</taxon>
        <taxon>Magnoliopsida</taxon>
        <taxon>eudicotyledons</taxon>
        <taxon>Gunneridae</taxon>
        <taxon>Pentapetalae</taxon>
        <taxon>rosids</taxon>
        <taxon>fabids</taxon>
        <taxon>Fabales</taxon>
        <taxon>Fabaceae</taxon>
        <taxon>Papilionoideae</taxon>
        <taxon>50 kb inversion clade</taxon>
        <taxon>dalbergioids sensu lato</taxon>
        <taxon>Dalbergieae</taxon>
        <taxon>Pterocarpus clade</taxon>
        <taxon>Arachis</taxon>
    </lineage>
</organism>
<name>A0A445CIP8_ARAHY</name>
<dbReference type="AlphaFoldDB" id="A0A445CIP8"/>
<dbReference type="EMBL" id="SDMP01000007">
    <property type="protein sequence ID" value="RYR50809.1"/>
    <property type="molecule type" value="Genomic_DNA"/>
</dbReference>
<dbReference type="Proteomes" id="UP000289738">
    <property type="component" value="Chromosome A07"/>
</dbReference>
<accession>A0A445CIP8</accession>
<protein>
    <submittedName>
        <fullName evidence="1">Uncharacterized protein</fullName>
    </submittedName>
</protein>
<proteinExistence type="predicted"/>
<keyword evidence="2" id="KW-1185">Reference proteome</keyword>
<comment type="caution">
    <text evidence="1">The sequence shown here is derived from an EMBL/GenBank/DDBJ whole genome shotgun (WGS) entry which is preliminary data.</text>
</comment>
<evidence type="ECO:0000313" key="1">
    <source>
        <dbReference type="EMBL" id="RYR50809.1"/>
    </source>
</evidence>
<reference evidence="1 2" key="1">
    <citation type="submission" date="2019-01" db="EMBL/GenBank/DDBJ databases">
        <title>Sequencing of cultivated peanut Arachis hypogaea provides insights into genome evolution and oil improvement.</title>
        <authorList>
            <person name="Chen X."/>
        </authorList>
    </citation>
    <scope>NUCLEOTIDE SEQUENCE [LARGE SCALE GENOMIC DNA]</scope>
    <source>
        <strain evidence="2">cv. Fuhuasheng</strain>
        <tissue evidence="1">Leaves</tissue>
    </source>
</reference>
<sequence>MESNRFMAISFPSLSIPLNTVPDPPFPITLHLSKPLLACFRRTSAASTEHLRRTGWFLLLCAPQTATNGKGSKAQSTGSQHKLKWSVQGTRPCSLPC</sequence>
<evidence type="ECO:0000313" key="2">
    <source>
        <dbReference type="Proteomes" id="UP000289738"/>
    </source>
</evidence>
<gene>
    <name evidence="1" type="ORF">Ahy_A07g037423</name>
</gene>